<protein>
    <submittedName>
        <fullName evidence="2">Uncharacterized protein</fullName>
    </submittedName>
</protein>
<evidence type="ECO:0000313" key="2">
    <source>
        <dbReference type="EMBL" id="MBG6122569.1"/>
    </source>
</evidence>
<name>A0A931E0Q4_9CORY</name>
<comment type="caution">
    <text evidence="2">The sequence shown here is derived from an EMBL/GenBank/DDBJ whole genome shotgun (WGS) entry which is preliminary data.</text>
</comment>
<dbReference type="Proteomes" id="UP000658613">
    <property type="component" value="Unassembled WGS sequence"/>
</dbReference>
<evidence type="ECO:0000313" key="3">
    <source>
        <dbReference type="Proteomes" id="UP000658613"/>
    </source>
</evidence>
<dbReference type="AlphaFoldDB" id="A0A931E0Q4"/>
<sequence>MPQRKLFALCLSTIALTPIVLSGCTFYYDRPTVTSTMTTTATLSPGEVPPSSSSLEPTAGSSTVPSSTVPSSSSLSSTLLPEPEKVVARCGNPGKEERGTTYYVDGTKGLTQLCYDLMPE</sequence>
<reference evidence="2" key="1">
    <citation type="submission" date="2020-11" db="EMBL/GenBank/DDBJ databases">
        <title>Sequencing the genomes of 1000 actinobacteria strains.</title>
        <authorList>
            <person name="Klenk H.-P."/>
        </authorList>
    </citation>
    <scope>NUCLEOTIDE SEQUENCE</scope>
    <source>
        <strain evidence="2">DSM 45632</strain>
    </source>
</reference>
<feature type="compositionally biased region" description="Low complexity" evidence="1">
    <location>
        <begin position="61"/>
        <end position="81"/>
    </location>
</feature>
<organism evidence="2 3">
    <name type="scientific">Corynebacterium aquatimens</name>
    <dbReference type="NCBI Taxonomy" id="1190508"/>
    <lineage>
        <taxon>Bacteria</taxon>
        <taxon>Bacillati</taxon>
        <taxon>Actinomycetota</taxon>
        <taxon>Actinomycetes</taxon>
        <taxon>Mycobacteriales</taxon>
        <taxon>Corynebacteriaceae</taxon>
        <taxon>Corynebacterium</taxon>
    </lineage>
</organism>
<dbReference type="EMBL" id="JADOUE010000001">
    <property type="protein sequence ID" value="MBG6122569.1"/>
    <property type="molecule type" value="Genomic_DNA"/>
</dbReference>
<keyword evidence="3" id="KW-1185">Reference proteome</keyword>
<gene>
    <name evidence="2" type="ORF">IW254_001538</name>
</gene>
<accession>A0A931E0Q4</accession>
<evidence type="ECO:0000256" key="1">
    <source>
        <dbReference type="SAM" id="MobiDB-lite"/>
    </source>
</evidence>
<proteinExistence type="predicted"/>
<feature type="compositionally biased region" description="Polar residues" evidence="1">
    <location>
        <begin position="50"/>
        <end position="60"/>
    </location>
</feature>
<feature type="region of interest" description="Disordered" evidence="1">
    <location>
        <begin position="38"/>
        <end position="101"/>
    </location>
</feature>
<dbReference type="RefSeq" id="WP_196824943.1">
    <property type="nucleotide sequence ID" value="NZ_CP046980.1"/>
</dbReference>
<dbReference type="PROSITE" id="PS51257">
    <property type="entry name" value="PROKAR_LIPOPROTEIN"/>
    <property type="match status" value="1"/>
</dbReference>